<sequence length="322" mass="37477">MPKYEISEQLPKRQQVEAIYLKSQKRVRSFYNIDLMDVSQFPYPYNVLLSNWDANRKMRVKGRYRSLCVTENDGEKSITVSVAETLDTGYDLYYIPVASLYKGLQDKADEWLKLLMGVCVYLYRKAGVCHYRDSESYICYLYDIMDGWIEDDKGSMDDEDYKEQRSNLDEMLAIGEKIEPYLADESYLLLLQDLIQACEPQSKFQQDCLKIAKETLAVWVAYPYANLYQNVAQEDEDEDDYYGTGKVLVTDYISFIGETSGAVYENIKNMLNDDFNERSGTQNFEVNIAFNKEKGSYHDQLGYEEKVIEIINELCCLLTELP</sequence>
<dbReference type="Proteomes" id="UP000318733">
    <property type="component" value="Unassembled WGS sequence"/>
</dbReference>
<evidence type="ECO:0000313" key="1">
    <source>
        <dbReference type="EMBL" id="TSJ40916.1"/>
    </source>
</evidence>
<evidence type="ECO:0000313" key="2">
    <source>
        <dbReference type="Proteomes" id="UP000318733"/>
    </source>
</evidence>
<organism evidence="1 2">
    <name type="scientific">Mucilaginibacter corticis</name>
    <dbReference type="NCBI Taxonomy" id="2597670"/>
    <lineage>
        <taxon>Bacteria</taxon>
        <taxon>Pseudomonadati</taxon>
        <taxon>Bacteroidota</taxon>
        <taxon>Sphingobacteriia</taxon>
        <taxon>Sphingobacteriales</taxon>
        <taxon>Sphingobacteriaceae</taxon>
        <taxon>Mucilaginibacter</taxon>
    </lineage>
</organism>
<dbReference type="RefSeq" id="WP_144248954.1">
    <property type="nucleotide sequence ID" value="NZ_VLPK01000002.1"/>
</dbReference>
<protein>
    <submittedName>
        <fullName evidence="1">Uncharacterized protein</fullName>
    </submittedName>
</protein>
<name>A0A556MLX2_9SPHI</name>
<proteinExistence type="predicted"/>
<dbReference type="AlphaFoldDB" id="A0A556MLX2"/>
<dbReference type="OrthoDB" id="917674at2"/>
<reference evidence="1 2" key="1">
    <citation type="submission" date="2019-07" db="EMBL/GenBank/DDBJ databases">
        <authorList>
            <person name="Huq M.A."/>
        </authorList>
    </citation>
    <scope>NUCLEOTIDE SEQUENCE [LARGE SCALE GENOMIC DNA]</scope>
    <source>
        <strain evidence="1 2">MAH-19</strain>
    </source>
</reference>
<accession>A0A556MLX2</accession>
<comment type="caution">
    <text evidence="1">The sequence shown here is derived from an EMBL/GenBank/DDBJ whole genome shotgun (WGS) entry which is preliminary data.</text>
</comment>
<dbReference type="EMBL" id="VLPK01000002">
    <property type="protein sequence ID" value="TSJ40916.1"/>
    <property type="molecule type" value="Genomic_DNA"/>
</dbReference>
<keyword evidence="2" id="KW-1185">Reference proteome</keyword>
<gene>
    <name evidence="1" type="ORF">FO440_14355</name>
</gene>